<dbReference type="AlphaFoldDB" id="A0A087EDD7"/>
<dbReference type="EMBL" id="JGZU01000012">
    <property type="protein sequence ID" value="KFJ05788.1"/>
    <property type="molecule type" value="Genomic_DNA"/>
</dbReference>
<accession>A0A087EDD7</accession>
<sequence>MGYCQTVNVHINLLVRNATGDLPGVCHASCTRSHSPHIRVGQCLGCAGIDGTEVSIDMNMGLPLGQSCCNGIGYGDDASSHGYACRRSREEFIAYPLHHIIRHSGVVEFEFQAFFVDIV</sequence>
<evidence type="ECO:0000313" key="2">
    <source>
        <dbReference type="Proteomes" id="UP000029080"/>
    </source>
</evidence>
<proteinExistence type="predicted"/>
<dbReference type="Proteomes" id="UP000029080">
    <property type="component" value="Unassembled WGS sequence"/>
</dbReference>
<evidence type="ECO:0000313" key="1">
    <source>
        <dbReference type="EMBL" id="KFJ05788.1"/>
    </source>
</evidence>
<comment type="caution">
    <text evidence="1">The sequence shown here is derived from an EMBL/GenBank/DDBJ whole genome shotgun (WGS) entry which is preliminary data.</text>
</comment>
<reference evidence="1 2" key="1">
    <citation type="submission" date="2014-03" db="EMBL/GenBank/DDBJ databases">
        <title>Genomics of Bifidobacteria.</title>
        <authorList>
            <person name="Ventura M."/>
            <person name="Milani C."/>
            <person name="Lugli G.A."/>
        </authorList>
    </citation>
    <scope>NUCLEOTIDE SEQUENCE [LARGE SCALE GENOMIC DNA]</scope>
    <source>
        <strain evidence="1 2">JCM 13495</strain>
    </source>
</reference>
<protein>
    <submittedName>
        <fullName evidence="1">Uncharacterized protein</fullName>
    </submittedName>
</protein>
<keyword evidence="2" id="KW-1185">Reference proteome</keyword>
<name>A0A087EDD7_9BIFI</name>
<gene>
    <name evidence="1" type="ORF">BITS_1792</name>
</gene>
<dbReference type="STRING" id="356829.BITS_1792"/>
<organism evidence="1 2">
    <name type="scientific">Bifidobacterium tsurumiense</name>
    <dbReference type="NCBI Taxonomy" id="356829"/>
    <lineage>
        <taxon>Bacteria</taxon>
        <taxon>Bacillati</taxon>
        <taxon>Actinomycetota</taxon>
        <taxon>Actinomycetes</taxon>
        <taxon>Bifidobacteriales</taxon>
        <taxon>Bifidobacteriaceae</taxon>
        <taxon>Bifidobacterium</taxon>
    </lineage>
</organism>